<gene>
    <name evidence="2" type="primary">jg9730</name>
    <name evidence="2" type="ORF">PAEG_LOCUS1344</name>
</gene>
<dbReference type="AlphaFoldDB" id="A0A8S4QH94"/>
<dbReference type="InterPro" id="IPR052560">
    <property type="entry name" value="RdDP_mobile_element"/>
</dbReference>
<protein>
    <submittedName>
        <fullName evidence="2">Jg9730 protein</fullName>
    </submittedName>
</protein>
<comment type="caution">
    <text evidence="2">The sequence shown here is derived from an EMBL/GenBank/DDBJ whole genome shotgun (WGS) entry which is preliminary data.</text>
</comment>
<dbReference type="PANTHER" id="PTHR36688">
    <property type="entry name" value="ENDO/EXONUCLEASE/PHOSPHATASE DOMAIN-CONTAINING PROTEIN"/>
    <property type="match status" value="1"/>
</dbReference>
<dbReference type="Pfam" id="PF00078">
    <property type="entry name" value="RVT_1"/>
    <property type="match status" value="1"/>
</dbReference>
<dbReference type="Proteomes" id="UP000838756">
    <property type="component" value="Unassembled WGS sequence"/>
</dbReference>
<organism evidence="2 3">
    <name type="scientific">Pararge aegeria aegeria</name>
    <dbReference type="NCBI Taxonomy" id="348720"/>
    <lineage>
        <taxon>Eukaryota</taxon>
        <taxon>Metazoa</taxon>
        <taxon>Ecdysozoa</taxon>
        <taxon>Arthropoda</taxon>
        <taxon>Hexapoda</taxon>
        <taxon>Insecta</taxon>
        <taxon>Pterygota</taxon>
        <taxon>Neoptera</taxon>
        <taxon>Endopterygota</taxon>
        <taxon>Lepidoptera</taxon>
        <taxon>Glossata</taxon>
        <taxon>Ditrysia</taxon>
        <taxon>Papilionoidea</taxon>
        <taxon>Nymphalidae</taxon>
        <taxon>Satyrinae</taxon>
        <taxon>Satyrini</taxon>
        <taxon>Parargina</taxon>
        <taxon>Pararge</taxon>
    </lineage>
</organism>
<evidence type="ECO:0000313" key="2">
    <source>
        <dbReference type="EMBL" id="CAH2208836.1"/>
    </source>
</evidence>
<proteinExistence type="predicted"/>
<dbReference type="PANTHER" id="PTHR36688:SF1">
    <property type="entry name" value="ENDONUCLEASE_EXONUCLEASE_PHOSPHATASE DOMAIN-CONTAINING PROTEIN"/>
    <property type="match status" value="1"/>
</dbReference>
<keyword evidence="3" id="KW-1185">Reference proteome</keyword>
<accession>A0A8S4QH94</accession>
<dbReference type="InterPro" id="IPR000477">
    <property type="entry name" value="RT_dom"/>
</dbReference>
<dbReference type="OrthoDB" id="6901110at2759"/>
<name>A0A8S4QH94_9NEOP</name>
<reference evidence="2" key="1">
    <citation type="submission" date="2022-03" db="EMBL/GenBank/DDBJ databases">
        <authorList>
            <person name="Lindestad O."/>
        </authorList>
    </citation>
    <scope>NUCLEOTIDE SEQUENCE</scope>
</reference>
<evidence type="ECO:0000313" key="3">
    <source>
        <dbReference type="Proteomes" id="UP000838756"/>
    </source>
</evidence>
<feature type="domain" description="Reverse transcriptase" evidence="1">
    <location>
        <begin position="58"/>
        <end position="141"/>
    </location>
</feature>
<dbReference type="EMBL" id="CAKXAJ010004636">
    <property type="protein sequence ID" value="CAH2208836.1"/>
    <property type="molecule type" value="Genomic_DNA"/>
</dbReference>
<evidence type="ECO:0000259" key="1">
    <source>
        <dbReference type="Pfam" id="PF00078"/>
    </source>
</evidence>
<sequence>MYKPAGPDNIFNEFLSHMGPCSVSWLSVFFSNILVESRLPREFKLVKVVAVFKAGKTEDLAESYRPITLLSCTFKLLQRLLFIRISLYMEAVFPAEQARFRSGLSCTNQVLALLSHIETGFQKQMKSTVVFIDLTAAYDTVFCNLISTMLGE</sequence>